<evidence type="ECO:0000256" key="1">
    <source>
        <dbReference type="ARBA" id="ARBA00005233"/>
    </source>
</evidence>
<gene>
    <name evidence="4" type="primary">pilA</name>
    <name evidence="4" type="ORF">AMJAP_0927</name>
</gene>
<evidence type="ECO:0000313" key="4">
    <source>
        <dbReference type="EMBL" id="BBB25524.1"/>
    </source>
</evidence>
<evidence type="ECO:0000256" key="2">
    <source>
        <dbReference type="ARBA" id="ARBA00022481"/>
    </source>
</evidence>
<evidence type="ECO:0000256" key="3">
    <source>
        <dbReference type="SAM" id="Phobius"/>
    </source>
</evidence>
<keyword evidence="3" id="KW-1133">Transmembrane helix</keyword>
<evidence type="ECO:0000313" key="5">
    <source>
        <dbReference type="Proteomes" id="UP000595663"/>
    </source>
</evidence>
<dbReference type="Pfam" id="PF07963">
    <property type="entry name" value="N_methyl"/>
    <property type="match status" value="1"/>
</dbReference>
<dbReference type="GO" id="GO:0044096">
    <property type="term" value="C:type IV pilus"/>
    <property type="evidence" value="ECO:0007669"/>
    <property type="project" value="TreeGrafter"/>
</dbReference>
<name>A0A7R6P412_9GAMM</name>
<dbReference type="Proteomes" id="UP000595663">
    <property type="component" value="Chromosome"/>
</dbReference>
<dbReference type="EMBL" id="AP014545">
    <property type="protein sequence ID" value="BBB25524.1"/>
    <property type="molecule type" value="Genomic_DNA"/>
</dbReference>
<dbReference type="PROSITE" id="PS00409">
    <property type="entry name" value="PROKAR_NTER_METHYL"/>
    <property type="match status" value="1"/>
</dbReference>
<proteinExistence type="inferred from homology"/>
<keyword evidence="3" id="KW-0472">Membrane</keyword>
<feature type="transmembrane region" description="Helical" evidence="3">
    <location>
        <begin position="21"/>
        <end position="44"/>
    </location>
</feature>
<protein>
    <submittedName>
        <fullName evidence="4">Type IV pilus assembly protein PilA</fullName>
    </submittedName>
</protein>
<dbReference type="KEGG" id="ajp:AMJAP_0927"/>
<dbReference type="AlphaFoldDB" id="A0A7R6P412"/>
<keyword evidence="2" id="KW-0488">Methylation</keyword>
<dbReference type="SUPFAM" id="SSF54523">
    <property type="entry name" value="Pili subunits"/>
    <property type="match status" value="1"/>
</dbReference>
<comment type="similarity">
    <text evidence="1">Belongs to the N-Me-Phe pilin family.</text>
</comment>
<dbReference type="PANTHER" id="PTHR30093">
    <property type="entry name" value="GENERAL SECRETION PATHWAY PROTEIN G"/>
    <property type="match status" value="1"/>
</dbReference>
<dbReference type="InterPro" id="IPR012902">
    <property type="entry name" value="N_methyl_site"/>
</dbReference>
<sequence length="164" mass="16446">MNTLLAGELIMKNTIKKQQGFTLIELMIVVAIIGILAAIALPAYQTYTQKAKFSEVVAATGGVKTSVEVCAQTVATTAATFASSCRAAGTNGIVSAAAVTGGYSAGVTVGAGSGNTVLIDSNSQGIESTNPDYQLEGGYTGGTVVWSLVSTSGCAALGLCSNPR</sequence>
<dbReference type="GO" id="GO:0043107">
    <property type="term" value="P:type IV pilus-dependent motility"/>
    <property type="evidence" value="ECO:0007669"/>
    <property type="project" value="TreeGrafter"/>
</dbReference>
<organism evidence="4 5">
    <name type="scientific">Amphritea japonica ATCC BAA-1530</name>
    <dbReference type="NCBI Taxonomy" id="1278309"/>
    <lineage>
        <taxon>Bacteria</taxon>
        <taxon>Pseudomonadati</taxon>
        <taxon>Pseudomonadota</taxon>
        <taxon>Gammaproteobacteria</taxon>
        <taxon>Oceanospirillales</taxon>
        <taxon>Oceanospirillaceae</taxon>
        <taxon>Amphritea</taxon>
    </lineage>
</organism>
<dbReference type="PANTHER" id="PTHR30093:SF34">
    <property type="entry name" value="PREPILIN PEPTIDASE-DEPENDENT PROTEIN D"/>
    <property type="match status" value="1"/>
</dbReference>
<keyword evidence="5" id="KW-1185">Reference proteome</keyword>
<keyword evidence="3" id="KW-0812">Transmembrane</keyword>
<dbReference type="Gene3D" id="3.30.700.10">
    <property type="entry name" value="Glycoprotein, Type 4 Pilin"/>
    <property type="match status" value="1"/>
</dbReference>
<dbReference type="InterPro" id="IPR045584">
    <property type="entry name" value="Pilin-like"/>
</dbReference>
<reference evidence="4 5" key="1">
    <citation type="journal article" date="2008" name="Int. J. Syst. Evol. Microbiol.">
        <title>Amphritea japonica sp. nov. and Amphritea balenae sp. nov., isolated from the sediment adjacent to sperm whale carcasses off Kagoshima, Japan.</title>
        <authorList>
            <person name="Miyazaki M."/>
            <person name="Nogi Y."/>
            <person name="Fujiwara Y."/>
            <person name="Kawato M."/>
            <person name="Nagahama T."/>
            <person name="Kubokawa K."/>
            <person name="Horikoshi K."/>
        </authorList>
    </citation>
    <scope>NUCLEOTIDE SEQUENCE [LARGE SCALE GENOMIC DNA]</scope>
    <source>
        <strain evidence="4 5">ATCC BAA-1530</strain>
    </source>
</reference>
<accession>A0A7R6P412</accession>
<dbReference type="NCBIfam" id="TIGR02532">
    <property type="entry name" value="IV_pilin_GFxxxE"/>
    <property type="match status" value="1"/>
</dbReference>